<accession>C8V0Q4</accession>
<evidence type="ECO:0008006" key="4">
    <source>
        <dbReference type="Google" id="ProtNLM"/>
    </source>
</evidence>
<reference evidence="3" key="2">
    <citation type="journal article" date="2009" name="Fungal Genet. Biol.">
        <title>The 2008 update of the Aspergillus nidulans genome annotation: a community effort.</title>
        <authorList>
            <person name="Wortman J.R."/>
            <person name="Gilsenan J.M."/>
            <person name="Joardar V."/>
            <person name="Deegan J."/>
            <person name="Clutterbuck J."/>
            <person name="Andersen M.R."/>
            <person name="Archer D."/>
            <person name="Bencina M."/>
            <person name="Braus G."/>
            <person name="Coutinho P."/>
            <person name="von Dohren H."/>
            <person name="Doonan J."/>
            <person name="Driessen A.J."/>
            <person name="Durek P."/>
            <person name="Espeso E."/>
            <person name="Fekete E."/>
            <person name="Flipphi M."/>
            <person name="Estrada C.G."/>
            <person name="Geysens S."/>
            <person name="Goldman G."/>
            <person name="de Groot P.W."/>
            <person name="Hansen K."/>
            <person name="Harris S.D."/>
            <person name="Heinekamp T."/>
            <person name="Helmstaedt K."/>
            <person name="Henrissat B."/>
            <person name="Hofmann G."/>
            <person name="Homan T."/>
            <person name="Horio T."/>
            <person name="Horiuchi H."/>
            <person name="James S."/>
            <person name="Jones M."/>
            <person name="Karaffa L."/>
            <person name="Karanyi Z."/>
            <person name="Kato M."/>
            <person name="Keller N."/>
            <person name="Kelly D.E."/>
            <person name="Kiel J.A."/>
            <person name="Kim J.M."/>
            <person name="van der Klei I.J."/>
            <person name="Klis F.M."/>
            <person name="Kovalchuk A."/>
            <person name="Krasevec N."/>
            <person name="Kubicek C.P."/>
            <person name="Liu B."/>
            <person name="Maccabe A."/>
            <person name="Meyer V."/>
            <person name="Mirabito P."/>
            <person name="Miskei M."/>
            <person name="Mos M."/>
            <person name="Mullins J."/>
            <person name="Nelson D.R."/>
            <person name="Nielsen J."/>
            <person name="Oakley B.R."/>
            <person name="Osmani S.A."/>
            <person name="Pakula T."/>
            <person name="Paszewski A."/>
            <person name="Paulsen I."/>
            <person name="Pilsyk S."/>
            <person name="Pocsi I."/>
            <person name="Punt P.J."/>
            <person name="Ram A.F."/>
            <person name="Ren Q."/>
            <person name="Robellet X."/>
            <person name="Robson G."/>
            <person name="Seiboth B."/>
            <person name="van Solingen P."/>
            <person name="Specht T."/>
            <person name="Sun J."/>
            <person name="Taheri-Talesh N."/>
            <person name="Takeshita N."/>
            <person name="Ussery D."/>
            <person name="vanKuyk P.A."/>
            <person name="Visser H."/>
            <person name="van de Vondervoort P.J."/>
            <person name="de Vries R.P."/>
            <person name="Walton J."/>
            <person name="Xiang X."/>
            <person name="Xiong Y."/>
            <person name="Zeng A.P."/>
            <person name="Brandt B.W."/>
            <person name="Cornell M.J."/>
            <person name="van den Hondel C.A."/>
            <person name="Visser J."/>
            <person name="Oliver S.G."/>
            <person name="Turner G."/>
        </authorList>
    </citation>
    <scope>GENOME REANNOTATION</scope>
    <source>
        <strain evidence="3">FGSC A4 / ATCC 38163 / CBS 112.46 / NRRL 194 / M139</strain>
    </source>
</reference>
<evidence type="ECO:0000256" key="1">
    <source>
        <dbReference type="SAM" id="SignalP"/>
    </source>
</evidence>
<keyword evidence="1" id="KW-0732">Signal</keyword>
<dbReference type="VEuPathDB" id="FungiDB:AN6382"/>
<organism evidence="2 3">
    <name type="scientific">Emericella nidulans (strain FGSC A4 / ATCC 38163 / CBS 112.46 / NRRL 194 / M139)</name>
    <name type="common">Aspergillus nidulans</name>
    <dbReference type="NCBI Taxonomy" id="227321"/>
    <lineage>
        <taxon>Eukaryota</taxon>
        <taxon>Fungi</taxon>
        <taxon>Dikarya</taxon>
        <taxon>Ascomycota</taxon>
        <taxon>Pezizomycotina</taxon>
        <taxon>Eurotiomycetes</taxon>
        <taxon>Eurotiomycetidae</taxon>
        <taxon>Eurotiales</taxon>
        <taxon>Aspergillaceae</taxon>
        <taxon>Aspergillus</taxon>
        <taxon>Aspergillus subgen. Nidulantes</taxon>
    </lineage>
</organism>
<accession>Q5AZ98</accession>
<feature type="signal peptide" evidence="1">
    <location>
        <begin position="1"/>
        <end position="21"/>
    </location>
</feature>
<dbReference type="PANTHER" id="PTHR13593">
    <property type="match status" value="1"/>
</dbReference>
<protein>
    <recommendedName>
        <fullName evidence="4">Phosphatidylinositol-specific phospholipase C X domain-containing protein</fullName>
    </recommendedName>
</protein>
<gene>
    <name evidence="2" type="ORF">ANIA_06382</name>
</gene>
<dbReference type="SUPFAM" id="SSF51695">
    <property type="entry name" value="PLC-like phosphodiesterases"/>
    <property type="match status" value="1"/>
</dbReference>
<dbReference type="eggNOG" id="KOG4306">
    <property type="taxonomic scope" value="Eukaryota"/>
</dbReference>
<name>Q5AZ98_EMENI</name>
<evidence type="ECO:0000313" key="3">
    <source>
        <dbReference type="Proteomes" id="UP000000560"/>
    </source>
</evidence>
<dbReference type="GO" id="GO:0005576">
    <property type="term" value="C:extracellular region"/>
    <property type="evidence" value="ECO:0000314"/>
    <property type="project" value="AspGD"/>
</dbReference>
<dbReference type="HOGENOM" id="CLU_432868_0_0_1"/>
<proteinExistence type="predicted"/>
<sequence>MKFSQILTGLAGASSLCSALAASTSAPYGLNQGQKIRHNSATAAAAVCSADDATYSSESMPAGEYTDWGALGLDDVTSGRQYITIVNLTPHRFKLDSTHSYQMDMFDWGDIPPGRARQNIAHYSTRLTANPVDTGGEAYYSIVGTSKKFEIRATTHVPHMYWRRTVIDLSDMGLGQREYLDPRAEVPVTLVITGSDSYGFMASLTHGSGNWMKQMYRVIKDRPLQHLVMPGTHDSGMSTISGKIVSIGSEANTQTQGLNIYDQLRVGARWFDLRIMSVHQSDPSSYEFWVAHVNDETADVPVGNTGESLADIINEVNRFTSENPGEIIFLKLRYLIGIKRLPGGAIRWNTAIANKFFSELKKINNRCPNLDTTTKFQRQKASYFMDQNDGKGCVLFLLDGSNIPSGVPSSSPSDGIYPASAMTVNDHWSNLATTQPVAEDQIAVWSAINRVSPFTNDQFLISQWLVSADALQTTALTIQNIAIMPTNPALYWAGVNAMSPTKWPNVLLVDYIGVVITDQFAWNQLSAELYTLAIGLNLYMLSENCDVSGQRSPLLPPVAEASKTLAVKSALQKIAPSWNGIIFANGTIIDKPPRNLHYGRMELLKNGTVFGNGTVLEKDVPNPYLYSVLA</sequence>
<dbReference type="RefSeq" id="XP_663986.1">
    <property type="nucleotide sequence ID" value="XM_658894.1"/>
</dbReference>
<dbReference type="InterPro" id="IPR017946">
    <property type="entry name" value="PLC-like_Pdiesterase_TIM-brl"/>
</dbReference>
<dbReference type="KEGG" id="ani:ANIA_06382"/>
<dbReference type="Proteomes" id="UP000000560">
    <property type="component" value="Chromosome I"/>
</dbReference>
<dbReference type="InterPro" id="IPR051057">
    <property type="entry name" value="PI-PLC_domain"/>
</dbReference>
<evidence type="ECO:0000313" key="2">
    <source>
        <dbReference type="EMBL" id="CBF69576.1"/>
    </source>
</evidence>
<dbReference type="GO" id="GO:0006629">
    <property type="term" value="P:lipid metabolic process"/>
    <property type="evidence" value="ECO:0007669"/>
    <property type="project" value="InterPro"/>
</dbReference>
<keyword evidence="3" id="KW-1185">Reference proteome</keyword>
<dbReference type="CDD" id="cd08621">
    <property type="entry name" value="PI-PLCXDc_like_2"/>
    <property type="match status" value="1"/>
</dbReference>
<dbReference type="STRING" id="227321.Q5AZ98"/>
<dbReference type="PROSITE" id="PS50007">
    <property type="entry name" value="PIPLC_X_DOMAIN"/>
    <property type="match status" value="1"/>
</dbReference>
<dbReference type="OMA" id="NNRCGNL"/>
<dbReference type="AlphaFoldDB" id="Q5AZ98"/>
<dbReference type="GeneID" id="2871280"/>
<dbReference type="Gene3D" id="3.20.20.190">
    <property type="entry name" value="Phosphatidylinositol (PI) phosphodiesterase"/>
    <property type="match status" value="1"/>
</dbReference>
<dbReference type="InParanoid" id="Q5AZ98"/>
<reference evidence="3" key="1">
    <citation type="journal article" date="2005" name="Nature">
        <title>Sequencing of Aspergillus nidulans and comparative analysis with A. fumigatus and A. oryzae.</title>
        <authorList>
            <person name="Galagan J.E."/>
            <person name="Calvo S.E."/>
            <person name="Cuomo C."/>
            <person name="Ma L.J."/>
            <person name="Wortman J.R."/>
            <person name="Batzoglou S."/>
            <person name="Lee S.I."/>
            <person name="Basturkmen M."/>
            <person name="Spevak C.C."/>
            <person name="Clutterbuck J."/>
            <person name="Kapitonov V."/>
            <person name="Jurka J."/>
            <person name="Scazzocchio C."/>
            <person name="Farman M."/>
            <person name="Butler J."/>
            <person name="Purcell S."/>
            <person name="Harris S."/>
            <person name="Braus G.H."/>
            <person name="Draht O."/>
            <person name="Busch S."/>
            <person name="D'Enfert C."/>
            <person name="Bouchier C."/>
            <person name="Goldman G.H."/>
            <person name="Bell-Pedersen D."/>
            <person name="Griffiths-Jones S."/>
            <person name="Doonan J.H."/>
            <person name="Yu J."/>
            <person name="Vienken K."/>
            <person name="Pain A."/>
            <person name="Freitag M."/>
            <person name="Selker E.U."/>
            <person name="Archer D.B."/>
            <person name="Penalva M.A."/>
            <person name="Oakley B.R."/>
            <person name="Momany M."/>
            <person name="Tanaka T."/>
            <person name="Kumagai T."/>
            <person name="Asai K."/>
            <person name="Machida M."/>
            <person name="Nierman W.C."/>
            <person name="Denning D.W."/>
            <person name="Caddick M."/>
            <person name="Hynes M."/>
            <person name="Paoletti M."/>
            <person name="Fischer R."/>
            <person name="Miller B."/>
            <person name="Dyer P."/>
            <person name="Sachs M.S."/>
            <person name="Osmani S.A."/>
            <person name="Birren B.W."/>
        </authorList>
    </citation>
    <scope>NUCLEOTIDE SEQUENCE [LARGE SCALE GENOMIC DNA]</scope>
    <source>
        <strain evidence="3">FGSC A4 / ATCC 38163 / CBS 112.46 / NRRL 194 / M139</strain>
    </source>
</reference>
<dbReference type="GO" id="GO:0008081">
    <property type="term" value="F:phosphoric diester hydrolase activity"/>
    <property type="evidence" value="ECO:0000318"/>
    <property type="project" value="GO_Central"/>
</dbReference>
<dbReference type="OrthoDB" id="1046782at2759"/>
<feature type="chain" id="PRO_5010186611" description="Phosphatidylinositol-specific phospholipase C X domain-containing protein" evidence="1">
    <location>
        <begin position="22"/>
        <end position="630"/>
    </location>
</feature>
<dbReference type="PANTHER" id="PTHR13593:SF143">
    <property type="entry name" value="PHOSPHATIDYLINOSITOL-SPECIFIC PHOSPHOLIPASE C X DOMAIN-CONTAINING PROTEIN"/>
    <property type="match status" value="1"/>
</dbReference>
<dbReference type="EMBL" id="BN001301">
    <property type="protein sequence ID" value="CBF69576.1"/>
    <property type="molecule type" value="Genomic_DNA"/>
</dbReference>